<keyword evidence="4 6" id="KW-1133">Transmembrane helix</keyword>
<evidence type="ECO:0000256" key="6">
    <source>
        <dbReference type="SAM" id="Phobius"/>
    </source>
</evidence>
<evidence type="ECO:0000313" key="8">
    <source>
        <dbReference type="Proteomes" id="UP001549037"/>
    </source>
</evidence>
<feature type="transmembrane region" description="Helical" evidence="6">
    <location>
        <begin position="67"/>
        <end position="88"/>
    </location>
</feature>
<feature type="transmembrane region" description="Helical" evidence="6">
    <location>
        <begin position="109"/>
        <end position="129"/>
    </location>
</feature>
<feature type="transmembrane region" description="Helical" evidence="6">
    <location>
        <begin position="259"/>
        <end position="281"/>
    </location>
</feature>
<proteinExistence type="predicted"/>
<dbReference type="Pfam" id="PF01943">
    <property type="entry name" value="Polysacc_synt"/>
    <property type="match status" value="1"/>
</dbReference>
<keyword evidence="2" id="KW-1003">Cell membrane</keyword>
<feature type="transmembrane region" description="Helical" evidence="6">
    <location>
        <begin position="309"/>
        <end position="329"/>
    </location>
</feature>
<feature type="transmembrane region" description="Helical" evidence="6">
    <location>
        <begin position="508"/>
        <end position="530"/>
    </location>
</feature>
<feature type="transmembrane region" description="Helical" evidence="6">
    <location>
        <begin position="380"/>
        <end position="402"/>
    </location>
</feature>
<evidence type="ECO:0000256" key="1">
    <source>
        <dbReference type="ARBA" id="ARBA00004651"/>
    </source>
</evidence>
<comment type="subcellular location">
    <subcellularLocation>
        <location evidence="1">Cell membrane</location>
        <topology evidence="1">Multi-pass membrane protein</topology>
    </subcellularLocation>
</comment>
<dbReference type="InterPro" id="IPR050833">
    <property type="entry name" value="Poly_Biosynth_Transport"/>
</dbReference>
<feature type="transmembrane region" description="Helical" evidence="6">
    <location>
        <begin position="350"/>
        <end position="374"/>
    </location>
</feature>
<evidence type="ECO:0000313" key="7">
    <source>
        <dbReference type="EMBL" id="MET3634905.1"/>
    </source>
</evidence>
<keyword evidence="5 6" id="KW-0472">Membrane</keyword>
<feature type="transmembrane region" description="Helical" evidence="6">
    <location>
        <begin position="21"/>
        <end position="47"/>
    </location>
</feature>
<organism evidence="7 8">
    <name type="scientific">Streptococcus porcorum</name>
    <dbReference type="NCBI Taxonomy" id="701526"/>
    <lineage>
        <taxon>Bacteria</taxon>
        <taxon>Bacillati</taxon>
        <taxon>Bacillota</taxon>
        <taxon>Bacilli</taxon>
        <taxon>Lactobacillales</taxon>
        <taxon>Streptococcaceae</taxon>
        <taxon>Streptococcus</taxon>
    </lineage>
</organism>
<feature type="transmembrane region" description="Helical" evidence="6">
    <location>
        <begin position="141"/>
        <end position="162"/>
    </location>
</feature>
<reference evidence="7 8" key="1">
    <citation type="submission" date="2024-06" db="EMBL/GenBank/DDBJ databases">
        <title>Genomic Encyclopedia of Type Strains, Phase IV (KMG-IV): sequencing the most valuable type-strain genomes for metagenomic binning, comparative biology and taxonomic classification.</title>
        <authorList>
            <person name="Goeker M."/>
        </authorList>
    </citation>
    <scope>NUCLEOTIDE SEQUENCE [LARGE SCALE GENOMIC DNA]</scope>
    <source>
        <strain evidence="7 8">DSM 28302</strain>
    </source>
</reference>
<comment type="caution">
    <text evidence="7">The sequence shown here is derived from an EMBL/GenBank/DDBJ whole genome shotgun (WGS) entry which is preliminary data.</text>
</comment>
<feature type="transmembrane region" description="Helical" evidence="6">
    <location>
        <begin position="477"/>
        <end position="502"/>
    </location>
</feature>
<evidence type="ECO:0000256" key="5">
    <source>
        <dbReference type="ARBA" id="ARBA00023136"/>
    </source>
</evidence>
<accession>A0ABV2JGM1</accession>
<keyword evidence="3 6" id="KW-0812">Transmembrane</keyword>
<dbReference type="PANTHER" id="PTHR30250">
    <property type="entry name" value="PST FAMILY PREDICTED COLANIC ACID TRANSPORTER"/>
    <property type="match status" value="1"/>
</dbReference>
<name>A0ABV2JGM1_9STRE</name>
<keyword evidence="8" id="KW-1185">Reference proteome</keyword>
<feature type="transmembrane region" description="Helical" evidence="6">
    <location>
        <begin position="439"/>
        <end position="457"/>
    </location>
</feature>
<dbReference type="RefSeq" id="WP_354369634.1">
    <property type="nucleotide sequence ID" value="NZ_JBEPLN010000031.1"/>
</dbReference>
<dbReference type="InterPro" id="IPR002797">
    <property type="entry name" value="Polysacc_synth"/>
</dbReference>
<evidence type="ECO:0000256" key="4">
    <source>
        <dbReference type="ARBA" id="ARBA00022989"/>
    </source>
</evidence>
<gene>
    <name evidence="7" type="ORF">ABID28_001566</name>
</gene>
<dbReference type="PIRSF" id="PIRSF038958">
    <property type="entry name" value="PG_synth_SpoVB"/>
    <property type="match status" value="1"/>
</dbReference>
<dbReference type="PANTHER" id="PTHR30250:SF21">
    <property type="entry name" value="LIPID II FLIPPASE MURJ"/>
    <property type="match status" value="1"/>
</dbReference>
<dbReference type="EMBL" id="JBEPLN010000031">
    <property type="protein sequence ID" value="MET3634905.1"/>
    <property type="molecule type" value="Genomic_DNA"/>
</dbReference>
<dbReference type="CDD" id="cd13124">
    <property type="entry name" value="MATE_SpoVB_like"/>
    <property type="match status" value="1"/>
</dbReference>
<evidence type="ECO:0000256" key="2">
    <source>
        <dbReference type="ARBA" id="ARBA00022475"/>
    </source>
</evidence>
<dbReference type="InterPro" id="IPR024923">
    <property type="entry name" value="PG_synth_SpoVB"/>
</dbReference>
<feature type="transmembrane region" description="Helical" evidence="6">
    <location>
        <begin position="210"/>
        <end position="228"/>
    </location>
</feature>
<protein>
    <submittedName>
        <fullName evidence="7">O-antigen/teichoic acid export membrane protein</fullName>
    </submittedName>
</protein>
<sequence>MNKETTRSSLSQSALSQEEKMLRGTAWSTMSNIVSRLLGALYIIPWYMWMGEHRAEANGLFNMGYSIYALFLLMSTAGIPVAIAKQIAKYNALGKESHNIYLMRHFMRFMLILGIIGASVMYFGAGIFAGMSGSGAELVPVIKSLSLSVLIFPVMSVIRGFFQGYNDLKPFSISQIAEQIIRIIWMLLATFFIMKMGSGDYVAAVIQSTFAAFIGMLASMLVLGYYLWQMGVLGKFFSELDIDEEIDSLQILIETTKEAIPFIVTGAAVSIFSLIDQATFINSMKWFTNFSEKQLVTMYTYFYANPNKIVMILISVASSIGGVGIALITENFVKKDKRAIARMILNNVQMLMIFMIPALTGSVLLAEPLYTVFYGQSETLAIHLFIAVLLQTLVVSFYTMLSPMLLALFERRRAIRYFLIGLAVKVVLQIPLIYLFHSYGPVLSTTIGLLVPVVLMYQRIRQVTHFNPKIMVKNALLIVLMTGIMAIFVILTKFVLGFIFVPNGYVQSAIYLVIVGFVGVAVYGYLALLTRSLDKLIGSRAQRLRQMLKIESI</sequence>
<evidence type="ECO:0000256" key="3">
    <source>
        <dbReference type="ARBA" id="ARBA00022692"/>
    </source>
</evidence>
<dbReference type="Proteomes" id="UP001549037">
    <property type="component" value="Unassembled WGS sequence"/>
</dbReference>
<feature type="transmembrane region" description="Helical" evidence="6">
    <location>
        <begin position="414"/>
        <end position="433"/>
    </location>
</feature>